<keyword evidence="2" id="KW-1185">Reference proteome</keyword>
<name>A0A183HH19_9BILA</name>
<dbReference type="EMBL" id="UZAJ01006650">
    <property type="protein sequence ID" value="VDO47894.1"/>
    <property type="molecule type" value="Genomic_DNA"/>
</dbReference>
<evidence type="ECO:0000313" key="1">
    <source>
        <dbReference type="EMBL" id="VDO47894.1"/>
    </source>
</evidence>
<dbReference type="WBParaSite" id="OFLC_0000678001-mRNA-1">
    <property type="protein sequence ID" value="OFLC_0000678001-mRNA-1"/>
    <property type="gene ID" value="OFLC_0000678001"/>
</dbReference>
<dbReference type="AlphaFoldDB" id="A0A183HH19"/>
<organism evidence="3">
    <name type="scientific">Onchocerca flexuosa</name>
    <dbReference type="NCBI Taxonomy" id="387005"/>
    <lineage>
        <taxon>Eukaryota</taxon>
        <taxon>Metazoa</taxon>
        <taxon>Ecdysozoa</taxon>
        <taxon>Nematoda</taxon>
        <taxon>Chromadorea</taxon>
        <taxon>Rhabditida</taxon>
        <taxon>Spirurina</taxon>
        <taxon>Spiruromorpha</taxon>
        <taxon>Filarioidea</taxon>
        <taxon>Onchocercidae</taxon>
        <taxon>Onchocerca</taxon>
    </lineage>
</organism>
<protein>
    <submittedName>
        <fullName evidence="1 3">Uncharacterized protein</fullName>
    </submittedName>
</protein>
<reference evidence="1 2" key="2">
    <citation type="submission" date="2018-11" db="EMBL/GenBank/DDBJ databases">
        <authorList>
            <consortium name="Pathogen Informatics"/>
        </authorList>
    </citation>
    <scope>NUCLEOTIDE SEQUENCE [LARGE SCALE GENOMIC DNA]</scope>
</reference>
<dbReference type="Proteomes" id="UP000267606">
    <property type="component" value="Unassembled WGS sequence"/>
</dbReference>
<evidence type="ECO:0000313" key="3">
    <source>
        <dbReference type="WBParaSite" id="OFLC_0000678001-mRNA-1"/>
    </source>
</evidence>
<evidence type="ECO:0000313" key="2">
    <source>
        <dbReference type="Proteomes" id="UP000267606"/>
    </source>
</evidence>
<proteinExistence type="predicted"/>
<sequence length="40" mass="4691">MYFITIGCRSHNRVYRTRIEVQIIPTDHAAQLFTTTNVSH</sequence>
<reference evidence="3" key="1">
    <citation type="submission" date="2016-06" db="UniProtKB">
        <authorList>
            <consortium name="WormBaseParasite"/>
        </authorList>
    </citation>
    <scope>IDENTIFICATION</scope>
</reference>
<accession>A0A183HH19</accession>
<gene>
    <name evidence="1" type="ORF">OFLC_LOCUS6782</name>
</gene>